<dbReference type="CDD" id="cd13432">
    <property type="entry name" value="LDT_IgD_like_2"/>
    <property type="match status" value="1"/>
</dbReference>
<proteinExistence type="predicted"/>
<keyword evidence="3 7" id="KW-0133">Cell shape</keyword>
<evidence type="ECO:0000256" key="3">
    <source>
        <dbReference type="ARBA" id="ARBA00022960"/>
    </source>
</evidence>
<dbReference type="GO" id="GO:0008360">
    <property type="term" value="P:regulation of cell shape"/>
    <property type="evidence" value="ECO:0007669"/>
    <property type="project" value="UniProtKB-UniRule"/>
</dbReference>
<evidence type="ECO:0000256" key="4">
    <source>
        <dbReference type="ARBA" id="ARBA00022984"/>
    </source>
</evidence>
<dbReference type="SUPFAM" id="SSF141523">
    <property type="entry name" value="L,D-transpeptidase catalytic domain-like"/>
    <property type="match status" value="1"/>
</dbReference>
<feature type="domain" description="L,D-TPase catalytic" evidence="8">
    <location>
        <begin position="260"/>
        <end position="397"/>
    </location>
</feature>
<dbReference type="CDD" id="cd16913">
    <property type="entry name" value="YkuD_like"/>
    <property type="match status" value="1"/>
</dbReference>
<dbReference type="UniPathway" id="UPA00219"/>
<dbReference type="Pfam" id="PF03734">
    <property type="entry name" value="YkuD"/>
    <property type="match status" value="1"/>
</dbReference>
<dbReference type="InterPro" id="IPR005490">
    <property type="entry name" value="LD_TPept_cat_dom"/>
</dbReference>
<evidence type="ECO:0000313" key="10">
    <source>
        <dbReference type="Proteomes" id="UP000199645"/>
    </source>
</evidence>
<protein>
    <submittedName>
        <fullName evidence="9">Lipoprotein-anchoring transpeptidase ErfK/SrfK</fullName>
    </submittedName>
</protein>
<keyword evidence="9" id="KW-0449">Lipoprotein</keyword>
<keyword evidence="10" id="KW-1185">Reference proteome</keyword>
<dbReference type="InterPro" id="IPR038063">
    <property type="entry name" value="Transpep_catalytic_dom"/>
</dbReference>
<organism evidence="9 10">
    <name type="scientific">Actinoplanes philippinensis</name>
    <dbReference type="NCBI Taxonomy" id="35752"/>
    <lineage>
        <taxon>Bacteria</taxon>
        <taxon>Bacillati</taxon>
        <taxon>Actinomycetota</taxon>
        <taxon>Actinomycetes</taxon>
        <taxon>Micromonosporales</taxon>
        <taxon>Micromonosporaceae</taxon>
        <taxon>Actinoplanes</taxon>
    </lineage>
</organism>
<keyword evidence="6 7" id="KW-0961">Cell wall biogenesis/degradation</keyword>
<dbReference type="InterPro" id="IPR041280">
    <property type="entry name" value="Big_10"/>
</dbReference>
<dbReference type="InterPro" id="IPR050979">
    <property type="entry name" value="LD-transpeptidase"/>
</dbReference>
<dbReference type="GO" id="GO:0005576">
    <property type="term" value="C:extracellular region"/>
    <property type="evidence" value="ECO:0007669"/>
    <property type="project" value="TreeGrafter"/>
</dbReference>
<reference evidence="9 10" key="1">
    <citation type="submission" date="2016-10" db="EMBL/GenBank/DDBJ databases">
        <authorList>
            <person name="de Groot N.N."/>
        </authorList>
    </citation>
    <scope>NUCLEOTIDE SEQUENCE [LARGE SCALE GENOMIC DNA]</scope>
    <source>
        <strain evidence="9 10">DSM 43019</strain>
    </source>
</reference>
<dbReference type="GO" id="GO:0071555">
    <property type="term" value="P:cell wall organization"/>
    <property type="evidence" value="ECO:0007669"/>
    <property type="project" value="UniProtKB-UniRule"/>
</dbReference>
<dbReference type="Pfam" id="PF17964">
    <property type="entry name" value="Big_10"/>
    <property type="match status" value="1"/>
</dbReference>
<name>A0A1I2GQ08_9ACTN</name>
<evidence type="ECO:0000259" key="8">
    <source>
        <dbReference type="PROSITE" id="PS52029"/>
    </source>
</evidence>
<dbReference type="Gene3D" id="2.60.40.3780">
    <property type="match status" value="1"/>
</dbReference>
<evidence type="ECO:0000256" key="7">
    <source>
        <dbReference type="PROSITE-ProRule" id="PRU01373"/>
    </source>
</evidence>
<accession>A0A1I2GQ08</accession>
<sequence length="421" mass="44852">MDGADRDPSIVRAMIQRRKVIIGTLGVAAVATAAGCTASGKSGDSSTAWVEPVANTEPPAAPVRLAVTPATGAKDVSPASPIVVKAEEGTLKSVTVTAGKTKVSGSIQSDGTWKSDDELAYGKSYKVVATAADSKGVDSEHTSTFSTVKPANVAKVTFQANAMTTLKAGKAYGVGQPVIIAFSRAVNKAAAEKAIEIETSPSVDGKFYWRDDQTVHWRPKKYWAAGTTIKVAVKAFGVKLGKTVYGAKDTSINFKIGRELIAISDNRTHMTKVYIDGKLVRTMRSSLGKGGWTTGAQGQKINYWTSGGPHVVLTKERTHSMSSASYGVTDPNDPNFYAPKDIEYCARISYGGEFLHAAPWNGSLGRANLSHGCINLSTADAKWVYENFLLGDIVDVKNSPRDLEIWNGIGDWTVSFDKYGA</sequence>
<gene>
    <name evidence="9" type="ORF">SAMN05421541_10768</name>
</gene>
<keyword evidence="2" id="KW-0808">Transferase</keyword>
<evidence type="ECO:0000256" key="1">
    <source>
        <dbReference type="ARBA" id="ARBA00004752"/>
    </source>
</evidence>
<dbReference type="GO" id="GO:0071972">
    <property type="term" value="F:peptidoglycan L,D-transpeptidase activity"/>
    <property type="evidence" value="ECO:0007669"/>
    <property type="project" value="TreeGrafter"/>
</dbReference>
<evidence type="ECO:0000256" key="6">
    <source>
        <dbReference type="ARBA" id="ARBA00023316"/>
    </source>
</evidence>
<dbReference type="STRING" id="35752.SAMN05421541_10768"/>
<dbReference type="PANTHER" id="PTHR30582:SF2">
    <property type="entry name" value="L,D-TRANSPEPTIDASE YCIB-RELATED"/>
    <property type="match status" value="1"/>
</dbReference>
<evidence type="ECO:0000256" key="2">
    <source>
        <dbReference type="ARBA" id="ARBA00022679"/>
    </source>
</evidence>
<dbReference type="Gene3D" id="2.60.40.3710">
    <property type="match status" value="1"/>
</dbReference>
<dbReference type="PROSITE" id="PS52029">
    <property type="entry name" value="LD_TPASE"/>
    <property type="match status" value="1"/>
</dbReference>
<keyword evidence="5" id="KW-0012">Acyltransferase</keyword>
<dbReference type="EMBL" id="FONV01000007">
    <property type="protein sequence ID" value="SFF19552.1"/>
    <property type="molecule type" value="Genomic_DNA"/>
</dbReference>
<dbReference type="GO" id="GO:0016746">
    <property type="term" value="F:acyltransferase activity"/>
    <property type="evidence" value="ECO:0007669"/>
    <property type="project" value="UniProtKB-KW"/>
</dbReference>
<keyword evidence="4 7" id="KW-0573">Peptidoglycan synthesis</keyword>
<comment type="pathway">
    <text evidence="1 7">Cell wall biogenesis; peptidoglycan biosynthesis.</text>
</comment>
<evidence type="ECO:0000313" key="9">
    <source>
        <dbReference type="EMBL" id="SFF19552.1"/>
    </source>
</evidence>
<dbReference type="AlphaFoldDB" id="A0A1I2GQ08"/>
<dbReference type="Gene3D" id="2.40.440.10">
    <property type="entry name" value="L,D-transpeptidase catalytic domain-like"/>
    <property type="match status" value="1"/>
</dbReference>
<feature type="active site" description="Proton donor/acceptor" evidence="7">
    <location>
        <position position="356"/>
    </location>
</feature>
<evidence type="ECO:0000256" key="5">
    <source>
        <dbReference type="ARBA" id="ARBA00023315"/>
    </source>
</evidence>
<dbReference type="Proteomes" id="UP000199645">
    <property type="component" value="Unassembled WGS sequence"/>
</dbReference>
<dbReference type="GO" id="GO:0018104">
    <property type="term" value="P:peptidoglycan-protein cross-linking"/>
    <property type="evidence" value="ECO:0007669"/>
    <property type="project" value="TreeGrafter"/>
</dbReference>
<feature type="active site" description="Nucleophile" evidence="7">
    <location>
        <position position="373"/>
    </location>
</feature>
<dbReference type="PANTHER" id="PTHR30582">
    <property type="entry name" value="L,D-TRANSPEPTIDASE"/>
    <property type="match status" value="1"/>
</dbReference>